<comment type="subunit">
    <text evidence="2 5">Homopentamer.</text>
</comment>
<dbReference type="InterPro" id="IPR040026">
    <property type="entry name" value="FliD"/>
</dbReference>
<sequence>MADSTSGVSINSINSMIGSTNSNRVSGLASGIDVDSIMTQIMTAESQPMIQMQQRLQQTEWLRDDYRSMNTLLSNLEDTIFPMKLQNSYLTKSATSSNDSIVSATATPNAGNTTYKLSNVKMAASASAVGGEITTNPDFDPDKSLASQSEILGSLPESITFSITTYDENGKPIAPDPPFSFDPGTTSLNDMLKTISDSNSGVNAFYDPFTHKIAMTRKETGNLNPNGSDIVFSGNFITNTLKMTSTDANFTDGSDAEFTINGLDTHRHSNTFTVGGVTYTLQGNTAPGETATVRVDNDTEAVFKKITDFVDQYNDTIAKINDKISEKRYRDYPPLTDLQKSEMKDSDIENWTNRAKSGMLASDSILTGALAQMRQDIYSSVSGTGNDEMDQLAEIGITTSTDYLEHGKLVVDEAKLREAISTDPQAVMNLFSKQGTTEADQGIMQRLDGTLKKTVDQIEEKAGKTSWVEDQYSMGRSINDMNERIAAFKLRLVDVENRYYAQFDAMEAAIQQANSQAGYLQQFMGQ</sequence>
<dbReference type="GO" id="GO:0005576">
    <property type="term" value="C:extracellular region"/>
    <property type="evidence" value="ECO:0007669"/>
    <property type="project" value="UniProtKB-SubCell"/>
</dbReference>
<keyword evidence="8" id="KW-0966">Cell projection</keyword>
<name>A0AAU8IBT7_9BACL</name>
<evidence type="ECO:0000256" key="1">
    <source>
        <dbReference type="ARBA" id="ARBA00009764"/>
    </source>
</evidence>
<dbReference type="Pfam" id="PF07195">
    <property type="entry name" value="FliD_C"/>
    <property type="match status" value="1"/>
</dbReference>
<evidence type="ECO:0000313" key="8">
    <source>
        <dbReference type="EMBL" id="XCJ15660.1"/>
    </source>
</evidence>
<dbReference type="InterPro" id="IPR003481">
    <property type="entry name" value="FliD_N"/>
</dbReference>
<keyword evidence="4 5" id="KW-0975">Bacterial flagellum</keyword>
<dbReference type="AlphaFoldDB" id="A0AAU8IBT7"/>
<comment type="function">
    <text evidence="5">Required for morphogenesis and for the elongation of the flagellar filament by facilitating polymerization of the flagellin monomers at the tip of growing filament. Forms a capping structure, which prevents flagellin subunits (transported through the central channel of the flagellum) from leaking out without polymerization at the distal end.</text>
</comment>
<dbReference type="GO" id="GO:0009421">
    <property type="term" value="C:bacterial-type flagellum filament cap"/>
    <property type="evidence" value="ECO:0007669"/>
    <property type="project" value="InterPro"/>
</dbReference>
<dbReference type="RefSeq" id="WP_353947473.1">
    <property type="nucleotide sequence ID" value="NZ_CP159510.1"/>
</dbReference>
<gene>
    <name evidence="8" type="ORF">ABNN70_07900</name>
</gene>
<evidence type="ECO:0000256" key="5">
    <source>
        <dbReference type="RuleBase" id="RU362066"/>
    </source>
</evidence>
<keyword evidence="5" id="KW-0964">Secreted</keyword>
<evidence type="ECO:0000256" key="4">
    <source>
        <dbReference type="ARBA" id="ARBA00023143"/>
    </source>
</evidence>
<comment type="similarity">
    <text evidence="1 5">Belongs to the FliD family.</text>
</comment>
<dbReference type="InterPro" id="IPR010809">
    <property type="entry name" value="FliD_C"/>
</dbReference>
<protein>
    <recommendedName>
        <fullName evidence="5">Flagellar hook-associated protein 2</fullName>
        <shortName evidence="5">HAP2</shortName>
    </recommendedName>
    <alternativeName>
        <fullName evidence="5">Flagellar cap protein</fullName>
    </alternativeName>
</protein>
<evidence type="ECO:0000259" key="7">
    <source>
        <dbReference type="Pfam" id="PF07195"/>
    </source>
</evidence>
<dbReference type="PANTHER" id="PTHR30288">
    <property type="entry name" value="FLAGELLAR CAP/ASSEMBLY PROTEIN FLID"/>
    <property type="match status" value="1"/>
</dbReference>
<keyword evidence="3" id="KW-0175">Coiled coil</keyword>
<dbReference type="NCBIfam" id="NF005833">
    <property type="entry name" value="PRK07737.1"/>
    <property type="match status" value="1"/>
</dbReference>
<reference evidence="8" key="1">
    <citation type="submission" date="2024-06" db="EMBL/GenBank/DDBJ databases">
        <authorList>
            <person name="Fan A."/>
            <person name="Zhang F.Y."/>
            <person name="Zhang L."/>
        </authorList>
    </citation>
    <scope>NUCLEOTIDE SEQUENCE</scope>
    <source>
        <strain evidence="8">Y61</strain>
    </source>
</reference>
<dbReference type="Pfam" id="PF02465">
    <property type="entry name" value="FliD_N"/>
    <property type="match status" value="1"/>
</dbReference>
<accession>A0AAU8IBT7</accession>
<evidence type="ECO:0000259" key="6">
    <source>
        <dbReference type="Pfam" id="PF02465"/>
    </source>
</evidence>
<dbReference type="GO" id="GO:0071973">
    <property type="term" value="P:bacterial-type flagellum-dependent cell motility"/>
    <property type="evidence" value="ECO:0007669"/>
    <property type="project" value="TreeGrafter"/>
</dbReference>
<dbReference type="PANTHER" id="PTHR30288:SF0">
    <property type="entry name" value="FLAGELLAR HOOK-ASSOCIATED PROTEIN 2"/>
    <property type="match status" value="1"/>
</dbReference>
<keyword evidence="8" id="KW-0282">Flagellum</keyword>
<proteinExistence type="inferred from homology"/>
<evidence type="ECO:0000256" key="3">
    <source>
        <dbReference type="ARBA" id="ARBA00023054"/>
    </source>
</evidence>
<comment type="subcellular location">
    <subcellularLocation>
        <location evidence="5">Secreted</location>
    </subcellularLocation>
    <subcellularLocation>
        <location evidence="5">Bacterial flagellum</location>
    </subcellularLocation>
</comment>
<feature type="domain" description="Flagellar hook-associated protein 2 N-terminal" evidence="6">
    <location>
        <begin position="30"/>
        <end position="125"/>
    </location>
</feature>
<dbReference type="GO" id="GO:0009424">
    <property type="term" value="C:bacterial-type flagellum hook"/>
    <property type="evidence" value="ECO:0007669"/>
    <property type="project" value="UniProtKB-UniRule"/>
</dbReference>
<dbReference type="GO" id="GO:0007155">
    <property type="term" value="P:cell adhesion"/>
    <property type="evidence" value="ECO:0007669"/>
    <property type="project" value="InterPro"/>
</dbReference>
<keyword evidence="8" id="KW-0969">Cilium</keyword>
<dbReference type="EMBL" id="CP159510">
    <property type="protein sequence ID" value="XCJ15660.1"/>
    <property type="molecule type" value="Genomic_DNA"/>
</dbReference>
<organism evidence="8">
    <name type="scientific">Sporolactobacillus sp. Y61</name>
    <dbReference type="NCBI Taxonomy" id="3160863"/>
    <lineage>
        <taxon>Bacteria</taxon>
        <taxon>Bacillati</taxon>
        <taxon>Bacillota</taxon>
        <taxon>Bacilli</taxon>
        <taxon>Bacillales</taxon>
        <taxon>Sporolactobacillaceae</taxon>
        <taxon>Sporolactobacillus</taxon>
    </lineage>
</organism>
<evidence type="ECO:0000256" key="2">
    <source>
        <dbReference type="ARBA" id="ARBA00011255"/>
    </source>
</evidence>
<feature type="domain" description="Flagellar hook-associated protein 2 C-terminal" evidence="7">
    <location>
        <begin position="253"/>
        <end position="515"/>
    </location>
</feature>